<comment type="caution">
    <text evidence="3">The sequence shown here is derived from an EMBL/GenBank/DDBJ whole genome shotgun (WGS) entry which is preliminary data.</text>
</comment>
<proteinExistence type="predicted"/>
<dbReference type="SUPFAM" id="SSF50156">
    <property type="entry name" value="PDZ domain-like"/>
    <property type="match status" value="1"/>
</dbReference>
<gene>
    <name evidence="3" type="ORF">SNAT2548_LOCUS34883</name>
</gene>
<dbReference type="InterPro" id="IPR036034">
    <property type="entry name" value="PDZ_sf"/>
</dbReference>
<dbReference type="AlphaFoldDB" id="A0A812V294"/>
<evidence type="ECO:0000313" key="4">
    <source>
        <dbReference type="Proteomes" id="UP000604046"/>
    </source>
</evidence>
<feature type="compositionally biased region" description="Basic residues" evidence="1">
    <location>
        <begin position="150"/>
        <end position="159"/>
    </location>
</feature>
<dbReference type="SMART" id="SM00228">
    <property type="entry name" value="PDZ"/>
    <property type="match status" value="1"/>
</dbReference>
<sequence length="261" mass="28688">MEEWQKDAAAIKLQATWRGKQVRSAKVTAEDTYTVVLPEGTPNAGFTPAALPPLPSVKVAKVSPNSWAEKSGVKVGDKLLKVGEQMVSKMAKDDFLAAVKERRPVELTFAHAVHDFSKELVSEAGVGEPYVIKEGRAGGHREHPPPILPRSRRRPRTTRRRWVSTARTARDAVGADKQAGVHGAFHNLNQKTDPGEELDHGGARACFLNVWGDVSQIQHDLKKIAENMKVQKPGIMVADGVVNVKFDHWQTPEECPCPFIG</sequence>
<dbReference type="Pfam" id="PF00595">
    <property type="entry name" value="PDZ"/>
    <property type="match status" value="1"/>
</dbReference>
<dbReference type="Proteomes" id="UP000604046">
    <property type="component" value="Unassembled WGS sequence"/>
</dbReference>
<name>A0A812V294_9DINO</name>
<feature type="compositionally biased region" description="Basic and acidic residues" evidence="1">
    <location>
        <begin position="135"/>
        <end position="144"/>
    </location>
</feature>
<dbReference type="PROSITE" id="PS50096">
    <property type="entry name" value="IQ"/>
    <property type="match status" value="1"/>
</dbReference>
<protein>
    <recommendedName>
        <fullName evidence="2">PDZ domain-containing protein</fullName>
    </recommendedName>
</protein>
<feature type="domain" description="PDZ" evidence="2">
    <location>
        <begin position="34"/>
        <end position="101"/>
    </location>
</feature>
<keyword evidence="4" id="KW-1185">Reference proteome</keyword>
<reference evidence="3" key="1">
    <citation type="submission" date="2021-02" db="EMBL/GenBank/DDBJ databases">
        <authorList>
            <person name="Dougan E. K."/>
            <person name="Rhodes N."/>
            <person name="Thang M."/>
            <person name="Chan C."/>
        </authorList>
    </citation>
    <scope>NUCLEOTIDE SEQUENCE</scope>
</reference>
<dbReference type="PROSITE" id="PS50106">
    <property type="entry name" value="PDZ"/>
    <property type="match status" value="1"/>
</dbReference>
<evidence type="ECO:0000256" key="1">
    <source>
        <dbReference type="SAM" id="MobiDB-lite"/>
    </source>
</evidence>
<accession>A0A812V294</accession>
<dbReference type="Gene3D" id="2.30.42.10">
    <property type="match status" value="1"/>
</dbReference>
<feature type="region of interest" description="Disordered" evidence="1">
    <location>
        <begin position="135"/>
        <end position="159"/>
    </location>
</feature>
<organism evidence="3 4">
    <name type="scientific">Symbiodinium natans</name>
    <dbReference type="NCBI Taxonomy" id="878477"/>
    <lineage>
        <taxon>Eukaryota</taxon>
        <taxon>Sar</taxon>
        <taxon>Alveolata</taxon>
        <taxon>Dinophyceae</taxon>
        <taxon>Suessiales</taxon>
        <taxon>Symbiodiniaceae</taxon>
        <taxon>Symbiodinium</taxon>
    </lineage>
</organism>
<dbReference type="EMBL" id="CAJNDS010002834">
    <property type="protein sequence ID" value="CAE7613446.1"/>
    <property type="molecule type" value="Genomic_DNA"/>
</dbReference>
<dbReference type="InterPro" id="IPR001478">
    <property type="entry name" value="PDZ"/>
</dbReference>
<evidence type="ECO:0000259" key="2">
    <source>
        <dbReference type="PROSITE" id="PS50106"/>
    </source>
</evidence>
<evidence type="ECO:0000313" key="3">
    <source>
        <dbReference type="EMBL" id="CAE7613446.1"/>
    </source>
</evidence>